<protein>
    <submittedName>
        <fullName evidence="2">Uncharacterized protein</fullName>
    </submittedName>
</protein>
<evidence type="ECO:0000256" key="1">
    <source>
        <dbReference type="SAM" id="MobiDB-lite"/>
    </source>
</evidence>
<sequence>MHSQGCGQIIQTMELKQYFPSAIRRIALLEEEIANIRNASLIKAAQEDANAAGQVDAQTSHETVDEEDEDVQAHDNREDNNDNRQKVDKRYQALVSYCKDAAKMSSEMKLESTKQLLQSALDLVNYILNEQITQTGKSNSPECDKDNEGAAVQDSSFRKQHDLDPQISAPQQQFEGIANWLVIASTGRLSIGDQLPSSWDEGLHFTCGVDHSFSLGELVLAFRSNGCRTLAKVERVSKTSLDLQVGRALQKTVALEKVGKLHGTLQTFIQTIFKRRDDGKKRSENNSKGHIEEQLSDALRKRNNGTIDDFDLDGDDCHLRCLLTCDAVDQELIEKLKDLELQEIARKSKN</sequence>
<gene>
    <name evidence="2" type="ORF">GTHE00462_LOCUS31167</name>
</gene>
<dbReference type="AlphaFoldDB" id="A0A7S4UF62"/>
<feature type="compositionally biased region" description="Basic and acidic residues" evidence="1">
    <location>
        <begin position="71"/>
        <end position="86"/>
    </location>
</feature>
<accession>A0A7S4UF62</accession>
<feature type="region of interest" description="Disordered" evidence="1">
    <location>
        <begin position="135"/>
        <end position="161"/>
    </location>
</feature>
<name>A0A7S4UF62_GUITH</name>
<organism evidence="2">
    <name type="scientific">Guillardia theta</name>
    <name type="common">Cryptophyte</name>
    <name type="synonym">Cryptomonas phi</name>
    <dbReference type="NCBI Taxonomy" id="55529"/>
    <lineage>
        <taxon>Eukaryota</taxon>
        <taxon>Cryptophyceae</taxon>
        <taxon>Pyrenomonadales</taxon>
        <taxon>Geminigeraceae</taxon>
        <taxon>Guillardia</taxon>
    </lineage>
</organism>
<reference evidence="2" key="1">
    <citation type="submission" date="2021-01" db="EMBL/GenBank/DDBJ databases">
        <authorList>
            <person name="Corre E."/>
            <person name="Pelletier E."/>
            <person name="Niang G."/>
            <person name="Scheremetjew M."/>
            <person name="Finn R."/>
            <person name="Kale V."/>
            <person name="Holt S."/>
            <person name="Cochrane G."/>
            <person name="Meng A."/>
            <person name="Brown T."/>
            <person name="Cohen L."/>
        </authorList>
    </citation>
    <scope>NUCLEOTIDE SEQUENCE</scope>
    <source>
        <strain evidence="2">CCMP 2712</strain>
    </source>
</reference>
<proteinExistence type="predicted"/>
<evidence type="ECO:0000313" key="2">
    <source>
        <dbReference type="EMBL" id="CAE2327626.1"/>
    </source>
</evidence>
<dbReference type="EMBL" id="HBKN01039836">
    <property type="protein sequence ID" value="CAE2327626.1"/>
    <property type="molecule type" value="Transcribed_RNA"/>
</dbReference>
<feature type="region of interest" description="Disordered" evidence="1">
    <location>
        <begin position="52"/>
        <end position="86"/>
    </location>
</feature>